<keyword evidence="2" id="KW-1185">Reference proteome</keyword>
<sequence>MDALCPEIERLVSCYTCGGQSLPPYQLCVEAHVACPACIKYQSRCACGCRFLKRSNTTLDWLVSAMKLRCKYRANGMMDGGSPAPGQADCANGWYTVEELRDHYRTGCMRNLFTCPMKNCGYVARVDTITNHYDTVHGPLPRISPDRQLISPNCVMFQLPAKRQAEIIKKIFNGYFMFSVKPQRRWHKDINSLLSMQNINPSDRFQYTYTATQESHQKMLTVTVSLVETYSSPTHNIM</sequence>
<reference evidence="1" key="2">
    <citation type="submission" date="2022-06" db="UniProtKB">
        <authorList>
            <consortium name="EnsemblMetazoa"/>
        </authorList>
    </citation>
    <scope>IDENTIFICATION</scope>
</reference>
<evidence type="ECO:0000313" key="2">
    <source>
        <dbReference type="Proteomes" id="UP000007819"/>
    </source>
</evidence>
<name>A0A8R2A817_ACYPI</name>
<dbReference type="GeneID" id="100575598"/>
<organism evidence="1 2">
    <name type="scientific">Acyrthosiphon pisum</name>
    <name type="common">Pea aphid</name>
    <dbReference type="NCBI Taxonomy" id="7029"/>
    <lineage>
        <taxon>Eukaryota</taxon>
        <taxon>Metazoa</taxon>
        <taxon>Ecdysozoa</taxon>
        <taxon>Arthropoda</taxon>
        <taxon>Hexapoda</taxon>
        <taxon>Insecta</taxon>
        <taxon>Pterygota</taxon>
        <taxon>Neoptera</taxon>
        <taxon>Paraneoptera</taxon>
        <taxon>Hemiptera</taxon>
        <taxon>Sternorrhyncha</taxon>
        <taxon>Aphidomorpha</taxon>
        <taxon>Aphidoidea</taxon>
        <taxon>Aphididae</taxon>
        <taxon>Macrosiphini</taxon>
        <taxon>Acyrthosiphon</taxon>
    </lineage>
</organism>
<reference evidence="2" key="1">
    <citation type="submission" date="2010-06" db="EMBL/GenBank/DDBJ databases">
        <authorList>
            <person name="Jiang H."/>
            <person name="Abraham K."/>
            <person name="Ali S."/>
            <person name="Alsbrooks S.L."/>
            <person name="Anim B.N."/>
            <person name="Anosike U.S."/>
            <person name="Attaway T."/>
            <person name="Bandaranaike D.P."/>
            <person name="Battles P.K."/>
            <person name="Bell S.N."/>
            <person name="Bell A.V."/>
            <person name="Beltran B."/>
            <person name="Bickham C."/>
            <person name="Bustamante Y."/>
            <person name="Caleb T."/>
            <person name="Canada A."/>
            <person name="Cardenas V."/>
            <person name="Carter K."/>
            <person name="Chacko J."/>
            <person name="Chandrabose M.N."/>
            <person name="Chavez D."/>
            <person name="Chavez A."/>
            <person name="Chen L."/>
            <person name="Chu H.-S."/>
            <person name="Claassen K.J."/>
            <person name="Cockrell R."/>
            <person name="Collins M."/>
            <person name="Cooper J.A."/>
            <person name="Cree A."/>
            <person name="Curry S.M."/>
            <person name="Da Y."/>
            <person name="Dao M.D."/>
            <person name="Das B."/>
            <person name="Davila M.-L."/>
            <person name="Davy-Carroll L."/>
            <person name="Denson S."/>
            <person name="Dinh H."/>
            <person name="Ebong V.E."/>
            <person name="Edwards J.R."/>
            <person name="Egan A."/>
            <person name="El-Daye J."/>
            <person name="Escobedo L."/>
            <person name="Fernandez S."/>
            <person name="Fernando P.R."/>
            <person name="Flagg N."/>
            <person name="Forbes L.D."/>
            <person name="Fowler R.G."/>
            <person name="Fu Q."/>
            <person name="Gabisi R.A."/>
            <person name="Ganer J."/>
            <person name="Garbino Pronczuk A."/>
            <person name="Garcia R.M."/>
            <person name="Garner T."/>
            <person name="Garrett T.E."/>
            <person name="Gonzalez D.A."/>
            <person name="Hamid H."/>
            <person name="Hawkins E.S."/>
            <person name="Hirani K."/>
            <person name="Hogues M.E."/>
            <person name="Hollins B."/>
            <person name="Hsiao C.-H."/>
            <person name="Jabil R."/>
            <person name="James M.L."/>
            <person name="Jhangiani S.N."/>
            <person name="Johnson B."/>
            <person name="Johnson Q."/>
            <person name="Joshi V."/>
            <person name="Kalu J.B."/>
            <person name="Kam C."/>
            <person name="Kashfia A."/>
            <person name="Keebler J."/>
            <person name="Kisamo H."/>
            <person name="Kovar C.L."/>
            <person name="Lago L.A."/>
            <person name="Lai C.-Y."/>
            <person name="Laidlaw J."/>
            <person name="Lara F."/>
            <person name="Le T.-K."/>
            <person name="Lee S.L."/>
            <person name="Legall F.H."/>
            <person name="Lemon S.J."/>
            <person name="Lewis L.R."/>
            <person name="Li B."/>
            <person name="Liu Y."/>
            <person name="Liu Y.-S."/>
            <person name="Lopez J."/>
            <person name="Lozado R.J."/>
            <person name="Lu J."/>
            <person name="Madu R.C."/>
            <person name="Maheshwari M."/>
            <person name="Maheshwari R."/>
            <person name="Malloy K."/>
            <person name="Martinez E."/>
            <person name="Mathew T."/>
            <person name="Mercado I.C."/>
            <person name="Mercado C."/>
            <person name="Meyer B."/>
            <person name="Montgomery K."/>
            <person name="Morgan M.B."/>
            <person name="Munidasa M."/>
            <person name="Nazareth L.V."/>
            <person name="Nelson J."/>
            <person name="Ng B.M."/>
            <person name="Nguyen N.B."/>
            <person name="Nguyen P.Q."/>
            <person name="Nguyen T."/>
            <person name="Obregon M."/>
            <person name="Okwuonu G.O."/>
            <person name="Onwere C.G."/>
            <person name="Orozco G."/>
            <person name="Parra A."/>
            <person name="Patel S."/>
            <person name="Patil S."/>
            <person name="Perez A."/>
            <person name="Perez Y."/>
            <person name="Pham C."/>
            <person name="Primus E.L."/>
            <person name="Pu L.-L."/>
            <person name="Puazo M."/>
            <person name="Qin X."/>
            <person name="Quiroz J.B."/>
            <person name="Reese J."/>
            <person name="Richards S."/>
            <person name="Rives C.M."/>
            <person name="Robberts R."/>
            <person name="Ruiz S.J."/>
            <person name="Ruiz M.J."/>
            <person name="Santibanez J."/>
            <person name="Schneider B.W."/>
            <person name="Sisson I."/>
            <person name="Smith M."/>
            <person name="Sodergren E."/>
            <person name="Song X.-Z."/>
            <person name="Song B.B."/>
            <person name="Summersgill H."/>
            <person name="Thelus R."/>
            <person name="Thornton R.D."/>
            <person name="Trejos Z.Y."/>
            <person name="Usmani K."/>
            <person name="Vattathil S."/>
            <person name="Villasana D."/>
            <person name="Walker D.L."/>
            <person name="Wang S."/>
            <person name="Wang K."/>
            <person name="White C.S."/>
            <person name="Williams A.C."/>
            <person name="Williamson J."/>
            <person name="Wilson K."/>
            <person name="Woghiren I.O."/>
            <person name="Woodworth J.R."/>
            <person name="Worley K.C."/>
            <person name="Wright R.A."/>
            <person name="Wu W."/>
            <person name="Young L."/>
            <person name="Zhang L."/>
            <person name="Zhang J."/>
            <person name="Zhu Y."/>
            <person name="Muzny D.M."/>
            <person name="Weinstock G."/>
            <person name="Gibbs R.A."/>
        </authorList>
    </citation>
    <scope>NUCLEOTIDE SEQUENCE [LARGE SCALE GENOMIC DNA]</scope>
    <source>
        <strain evidence="2">LSR1</strain>
    </source>
</reference>
<accession>A0A8R2A817</accession>
<protein>
    <submittedName>
        <fullName evidence="1">Uncharacterized protein</fullName>
    </submittedName>
</protein>
<dbReference type="Proteomes" id="UP000007819">
    <property type="component" value="Chromosome A2"/>
</dbReference>
<dbReference type="OrthoDB" id="6575868at2759"/>
<dbReference type="AlphaFoldDB" id="A0A8R2A817"/>
<proteinExistence type="predicted"/>
<evidence type="ECO:0000313" key="1">
    <source>
        <dbReference type="EnsemblMetazoa" id="XP_003245147.1"/>
    </source>
</evidence>
<dbReference type="KEGG" id="api:100575598"/>
<dbReference type="RefSeq" id="XP_003245147.1">
    <property type="nucleotide sequence ID" value="XM_003245099.3"/>
</dbReference>
<dbReference type="EnsemblMetazoa" id="XM_003245099.4">
    <property type="protein sequence ID" value="XP_003245147.1"/>
    <property type="gene ID" value="LOC100575598"/>
</dbReference>